<feature type="domain" description="HTH LytTR-type" evidence="3">
    <location>
        <begin position="146"/>
        <end position="218"/>
    </location>
</feature>
<dbReference type="PROSITE" id="PS50930">
    <property type="entry name" value="HTH_LYTTR"/>
    <property type="match status" value="1"/>
</dbReference>
<dbReference type="SUPFAM" id="SSF52172">
    <property type="entry name" value="CheY-like"/>
    <property type="match status" value="1"/>
</dbReference>
<name>A0A1V9EMD0_9BACT</name>
<dbReference type="InterPro" id="IPR011006">
    <property type="entry name" value="CheY-like_superfamily"/>
</dbReference>
<dbReference type="FunFam" id="3.40.50.2300:FF:000361">
    <property type="entry name" value="Two-component system response regulator"/>
    <property type="match status" value="1"/>
</dbReference>
<evidence type="ECO:0000259" key="2">
    <source>
        <dbReference type="PROSITE" id="PS50110"/>
    </source>
</evidence>
<evidence type="ECO:0000259" key="3">
    <source>
        <dbReference type="PROSITE" id="PS50930"/>
    </source>
</evidence>
<evidence type="ECO:0000313" key="5">
    <source>
        <dbReference type="Proteomes" id="UP000192610"/>
    </source>
</evidence>
<comment type="caution">
    <text evidence="4">The sequence shown here is derived from an EMBL/GenBank/DDBJ whole genome shotgun (WGS) entry which is preliminary data.</text>
</comment>
<gene>
    <name evidence="4" type="ORF">A4H97_07235</name>
</gene>
<dbReference type="AlphaFoldDB" id="A0A1V9EMD0"/>
<dbReference type="Pfam" id="PF00072">
    <property type="entry name" value="Response_reg"/>
    <property type="match status" value="1"/>
</dbReference>
<dbReference type="Proteomes" id="UP000192610">
    <property type="component" value="Unassembled WGS sequence"/>
</dbReference>
<dbReference type="InterPro" id="IPR001789">
    <property type="entry name" value="Sig_transdc_resp-reg_receiver"/>
</dbReference>
<keyword evidence="1" id="KW-0597">Phosphoprotein</keyword>
<dbReference type="RefSeq" id="WP_081201338.1">
    <property type="nucleotide sequence ID" value="NZ_FOCZ01000002.1"/>
</dbReference>
<sequence length="254" mass="28950">MRIVIIEDEIKAAKSLATTIAAIRPTAQIVASLQSVESAVNFFTSNEQPDLVFMDIQLSDGLAFEIFEAVQLRCPVVFCTAFGEYALDAIRANGIDYILKPFSKEEVQKAFEKVDNLKNFFQQNTQPDLSGLLAKIGAANKGKESFLVFKDNKYITVPTEQIAFIYIRYDTTTIMTFQNQSFPLTQSLETVQEQLSPKQFYRLNRQYLVNFKAIKEVEHYSARKLFVKLVLPTPDELLIGKEKTTAFLEWMGER</sequence>
<keyword evidence="5" id="KW-1185">Reference proteome</keyword>
<dbReference type="PANTHER" id="PTHR37299">
    <property type="entry name" value="TRANSCRIPTIONAL REGULATOR-RELATED"/>
    <property type="match status" value="1"/>
</dbReference>
<dbReference type="SMART" id="SM00850">
    <property type="entry name" value="LytTR"/>
    <property type="match status" value="1"/>
</dbReference>
<protein>
    <submittedName>
        <fullName evidence="4">DNA-binding response regulator</fullName>
    </submittedName>
</protein>
<dbReference type="SMART" id="SM00448">
    <property type="entry name" value="REC"/>
    <property type="match status" value="1"/>
</dbReference>
<dbReference type="OrthoDB" id="2168082at2"/>
<dbReference type="Gene3D" id="3.40.50.2300">
    <property type="match status" value="1"/>
</dbReference>
<accession>A0A1V9EMD0</accession>
<dbReference type="InterPro" id="IPR007492">
    <property type="entry name" value="LytTR_DNA-bd_dom"/>
</dbReference>
<feature type="domain" description="Response regulatory" evidence="2">
    <location>
        <begin position="2"/>
        <end position="115"/>
    </location>
</feature>
<proteinExistence type="predicted"/>
<dbReference type="Gene3D" id="2.40.50.1020">
    <property type="entry name" value="LytTr DNA-binding domain"/>
    <property type="match status" value="1"/>
</dbReference>
<feature type="modified residue" description="4-aspartylphosphate" evidence="1">
    <location>
        <position position="55"/>
    </location>
</feature>
<keyword evidence="4" id="KW-0238">DNA-binding</keyword>
<dbReference type="InterPro" id="IPR046947">
    <property type="entry name" value="LytR-like"/>
</dbReference>
<dbReference type="PROSITE" id="PS50110">
    <property type="entry name" value="RESPONSE_REGULATORY"/>
    <property type="match status" value="1"/>
</dbReference>
<dbReference type="EMBL" id="LVXG01000023">
    <property type="protein sequence ID" value="OQP47289.1"/>
    <property type="molecule type" value="Genomic_DNA"/>
</dbReference>
<dbReference type="Pfam" id="PF04397">
    <property type="entry name" value="LytTR"/>
    <property type="match status" value="1"/>
</dbReference>
<evidence type="ECO:0000313" key="4">
    <source>
        <dbReference type="EMBL" id="OQP47289.1"/>
    </source>
</evidence>
<evidence type="ECO:0000256" key="1">
    <source>
        <dbReference type="PROSITE-ProRule" id="PRU00169"/>
    </source>
</evidence>
<dbReference type="GO" id="GO:0003677">
    <property type="term" value="F:DNA binding"/>
    <property type="evidence" value="ECO:0007669"/>
    <property type="project" value="UniProtKB-KW"/>
</dbReference>
<dbReference type="STRING" id="354355.SAMN05660816_01471"/>
<reference evidence="5" key="1">
    <citation type="submission" date="2016-04" db="EMBL/GenBank/DDBJ databases">
        <authorList>
            <person name="Chen L."/>
            <person name="Zhuang W."/>
            <person name="Wang G."/>
        </authorList>
    </citation>
    <scope>NUCLEOTIDE SEQUENCE [LARGE SCALE GENOMIC DNA]</scope>
    <source>
        <strain evidence="5">17621</strain>
    </source>
</reference>
<dbReference type="GO" id="GO:0000156">
    <property type="term" value="F:phosphorelay response regulator activity"/>
    <property type="evidence" value="ECO:0007669"/>
    <property type="project" value="InterPro"/>
</dbReference>
<dbReference type="PANTHER" id="PTHR37299:SF1">
    <property type="entry name" value="STAGE 0 SPORULATION PROTEIN A HOMOLOG"/>
    <property type="match status" value="1"/>
</dbReference>
<organism evidence="4 5">
    <name type="scientific">Niastella yeongjuensis</name>
    <dbReference type="NCBI Taxonomy" id="354355"/>
    <lineage>
        <taxon>Bacteria</taxon>
        <taxon>Pseudomonadati</taxon>
        <taxon>Bacteroidota</taxon>
        <taxon>Chitinophagia</taxon>
        <taxon>Chitinophagales</taxon>
        <taxon>Chitinophagaceae</taxon>
        <taxon>Niastella</taxon>
    </lineage>
</organism>